<protein>
    <recommendedName>
        <fullName evidence="1">Retrovirus-related Pol polyprotein from transposon TNT 1-94-like beta-barrel domain-containing protein</fullName>
    </recommendedName>
</protein>
<gene>
    <name evidence="2" type="primary">Vigan.01G385500</name>
    <name evidence="2" type="ORF">VIGAN_01385500</name>
</gene>
<feature type="domain" description="Retrovirus-related Pol polyprotein from transposon TNT 1-94-like beta-barrel" evidence="1">
    <location>
        <begin position="13"/>
        <end position="65"/>
    </location>
</feature>
<sequence length="77" mass="8941">MVTAQDDFVSENWFLDTGCSDHMTGHKDWLTNLDTSKQSKMRLANDSTITTTSEGDIVIRRNGSNNQEFSIRYWHER</sequence>
<dbReference type="Pfam" id="PF22936">
    <property type="entry name" value="Pol_BBD"/>
    <property type="match status" value="1"/>
</dbReference>
<evidence type="ECO:0000313" key="3">
    <source>
        <dbReference type="Proteomes" id="UP000291084"/>
    </source>
</evidence>
<proteinExistence type="predicted"/>
<dbReference type="InterPro" id="IPR054722">
    <property type="entry name" value="PolX-like_BBD"/>
</dbReference>
<keyword evidence="3" id="KW-1185">Reference proteome</keyword>
<dbReference type="Proteomes" id="UP000291084">
    <property type="component" value="Chromosome 1"/>
</dbReference>
<name>A0A0S3R5S0_PHAAN</name>
<organism evidence="2 3">
    <name type="scientific">Vigna angularis var. angularis</name>
    <dbReference type="NCBI Taxonomy" id="157739"/>
    <lineage>
        <taxon>Eukaryota</taxon>
        <taxon>Viridiplantae</taxon>
        <taxon>Streptophyta</taxon>
        <taxon>Embryophyta</taxon>
        <taxon>Tracheophyta</taxon>
        <taxon>Spermatophyta</taxon>
        <taxon>Magnoliopsida</taxon>
        <taxon>eudicotyledons</taxon>
        <taxon>Gunneridae</taxon>
        <taxon>Pentapetalae</taxon>
        <taxon>rosids</taxon>
        <taxon>fabids</taxon>
        <taxon>Fabales</taxon>
        <taxon>Fabaceae</taxon>
        <taxon>Papilionoideae</taxon>
        <taxon>50 kb inversion clade</taxon>
        <taxon>NPAAA clade</taxon>
        <taxon>indigoferoid/millettioid clade</taxon>
        <taxon>Phaseoleae</taxon>
        <taxon>Vigna</taxon>
    </lineage>
</organism>
<evidence type="ECO:0000313" key="2">
    <source>
        <dbReference type="EMBL" id="BAT75918.1"/>
    </source>
</evidence>
<reference evidence="2 3" key="1">
    <citation type="journal article" date="2015" name="Sci. Rep.">
        <title>The power of single molecule real-time sequencing technology in the de novo assembly of a eukaryotic genome.</title>
        <authorList>
            <person name="Sakai H."/>
            <person name="Naito K."/>
            <person name="Ogiso-Tanaka E."/>
            <person name="Takahashi Y."/>
            <person name="Iseki K."/>
            <person name="Muto C."/>
            <person name="Satou K."/>
            <person name="Teruya K."/>
            <person name="Shiroma A."/>
            <person name="Shimoji M."/>
            <person name="Hirano T."/>
            <person name="Itoh T."/>
            <person name="Kaga A."/>
            <person name="Tomooka N."/>
        </authorList>
    </citation>
    <scope>NUCLEOTIDE SEQUENCE [LARGE SCALE GENOMIC DNA]</scope>
    <source>
        <strain evidence="3">cv. Shumari</strain>
    </source>
</reference>
<dbReference type="EMBL" id="AP015034">
    <property type="protein sequence ID" value="BAT75918.1"/>
    <property type="molecule type" value="Genomic_DNA"/>
</dbReference>
<accession>A0A0S3R5S0</accession>
<dbReference type="AlphaFoldDB" id="A0A0S3R5S0"/>
<evidence type="ECO:0000259" key="1">
    <source>
        <dbReference type="Pfam" id="PF22936"/>
    </source>
</evidence>